<dbReference type="PROSITE" id="PS50082">
    <property type="entry name" value="WD_REPEATS_2"/>
    <property type="match status" value="1"/>
</dbReference>
<feature type="region of interest" description="Disordered" evidence="9">
    <location>
        <begin position="1"/>
        <end position="104"/>
    </location>
</feature>
<dbReference type="AlphaFoldDB" id="A0AAN7VXQ7"/>
<proteinExistence type="predicted"/>
<evidence type="ECO:0000256" key="7">
    <source>
        <dbReference type="ARBA" id="ARBA00023242"/>
    </source>
</evidence>
<dbReference type="InterPro" id="IPR036322">
    <property type="entry name" value="WD40_repeat_dom_sf"/>
</dbReference>
<name>A0AAN7VXQ7_9PEZI</name>
<feature type="compositionally biased region" description="Basic and acidic residues" evidence="9">
    <location>
        <begin position="159"/>
        <end position="174"/>
    </location>
</feature>
<feature type="compositionally biased region" description="Basic and acidic residues" evidence="9">
    <location>
        <begin position="1"/>
        <end position="24"/>
    </location>
</feature>
<dbReference type="GO" id="GO:0045943">
    <property type="term" value="P:positive regulation of transcription by RNA polymerase I"/>
    <property type="evidence" value="ECO:0007669"/>
    <property type="project" value="InterPro"/>
</dbReference>
<feature type="region of interest" description="Disordered" evidence="9">
    <location>
        <begin position="126"/>
        <end position="183"/>
    </location>
</feature>
<evidence type="ECO:0000256" key="9">
    <source>
        <dbReference type="SAM" id="MobiDB-lite"/>
    </source>
</evidence>
<dbReference type="PANTHER" id="PTHR44215">
    <property type="entry name" value="WD REPEAT-CONTAINING PROTEIN 75"/>
    <property type="match status" value="1"/>
</dbReference>
<dbReference type="InterPro" id="IPR015943">
    <property type="entry name" value="WD40/YVTN_repeat-like_dom_sf"/>
</dbReference>
<dbReference type="GO" id="GO:0032040">
    <property type="term" value="C:small-subunit processome"/>
    <property type="evidence" value="ECO:0007669"/>
    <property type="project" value="InterPro"/>
</dbReference>
<keyword evidence="2" id="KW-0690">Ribosome biogenesis</keyword>
<dbReference type="EMBL" id="JAVRQU010000019">
    <property type="protein sequence ID" value="KAK5692469.1"/>
    <property type="molecule type" value="Genomic_DNA"/>
</dbReference>
<evidence type="ECO:0000256" key="2">
    <source>
        <dbReference type="ARBA" id="ARBA00022517"/>
    </source>
</evidence>
<dbReference type="Pfam" id="PF23869">
    <property type="entry name" value="Beta-prop_WDR75_1st"/>
    <property type="match status" value="1"/>
</dbReference>
<dbReference type="PROSITE" id="PS50294">
    <property type="entry name" value="WD_REPEATS_REGION"/>
    <property type="match status" value="1"/>
</dbReference>
<dbReference type="PANTHER" id="PTHR44215:SF1">
    <property type="entry name" value="WD REPEAT-CONTAINING PROTEIN 75"/>
    <property type="match status" value="1"/>
</dbReference>
<organism evidence="10 11">
    <name type="scientific">Elasticomyces elasticus</name>
    <dbReference type="NCBI Taxonomy" id="574655"/>
    <lineage>
        <taxon>Eukaryota</taxon>
        <taxon>Fungi</taxon>
        <taxon>Dikarya</taxon>
        <taxon>Ascomycota</taxon>
        <taxon>Pezizomycotina</taxon>
        <taxon>Dothideomycetes</taxon>
        <taxon>Dothideomycetidae</taxon>
        <taxon>Mycosphaerellales</taxon>
        <taxon>Teratosphaeriaceae</taxon>
        <taxon>Elasticomyces</taxon>
    </lineage>
</organism>
<evidence type="ECO:0000256" key="5">
    <source>
        <dbReference type="ARBA" id="ARBA00022737"/>
    </source>
</evidence>
<evidence type="ECO:0000256" key="1">
    <source>
        <dbReference type="ARBA" id="ARBA00004604"/>
    </source>
</evidence>
<keyword evidence="6" id="KW-0804">Transcription</keyword>
<feature type="compositionally biased region" description="Basic residues" evidence="9">
    <location>
        <begin position="129"/>
        <end position="145"/>
    </location>
</feature>
<accession>A0AAN7VXQ7</accession>
<gene>
    <name evidence="10" type="primary">NAN1</name>
    <name evidence="10" type="ORF">LTR97_010778</name>
</gene>
<dbReference type="SMART" id="SM00320">
    <property type="entry name" value="WD40"/>
    <property type="match status" value="3"/>
</dbReference>
<dbReference type="InterPro" id="IPR053826">
    <property type="entry name" value="WDR75"/>
</dbReference>
<evidence type="ECO:0000256" key="6">
    <source>
        <dbReference type="ARBA" id="ARBA00023163"/>
    </source>
</evidence>
<feature type="repeat" description="WD" evidence="8">
    <location>
        <begin position="461"/>
        <end position="502"/>
    </location>
</feature>
<evidence type="ECO:0000256" key="3">
    <source>
        <dbReference type="ARBA" id="ARBA00022552"/>
    </source>
</evidence>
<keyword evidence="3" id="KW-0698">rRNA processing</keyword>
<keyword evidence="7" id="KW-0539">Nucleus</keyword>
<evidence type="ECO:0000256" key="8">
    <source>
        <dbReference type="PROSITE-ProRule" id="PRU00221"/>
    </source>
</evidence>
<dbReference type="InterPro" id="IPR011047">
    <property type="entry name" value="Quinoprotein_ADH-like_sf"/>
</dbReference>
<dbReference type="InterPro" id="IPR001680">
    <property type="entry name" value="WD40_rpt"/>
</dbReference>
<reference evidence="10" key="1">
    <citation type="submission" date="2023-08" db="EMBL/GenBank/DDBJ databases">
        <title>Black Yeasts Isolated from many extreme environments.</title>
        <authorList>
            <person name="Coleine C."/>
            <person name="Stajich J.E."/>
            <person name="Selbmann L."/>
        </authorList>
    </citation>
    <scope>NUCLEOTIDE SEQUENCE</scope>
    <source>
        <strain evidence="10">CCFEE 5810</strain>
    </source>
</reference>
<evidence type="ECO:0000313" key="10">
    <source>
        <dbReference type="EMBL" id="KAK5692469.1"/>
    </source>
</evidence>
<comment type="subcellular location">
    <subcellularLocation>
        <location evidence="1">Nucleus</location>
        <location evidence="1">Nucleolus</location>
    </subcellularLocation>
</comment>
<keyword evidence="4 8" id="KW-0853">WD repeat</keyword>
<sequence>MARTKEEKAASKKRKADDEMVETSKKRRTNLDDTVESSSKIARLEPKSPIVQLPHTPGGTVPEKKEKDKVKKKKRKSEAVEVDEPVVEQPPAESESKPVAAPDAKDVNVAIEIKEPWRVGIKNFDTKTKQQKNHIQKKWRKRVKRDRQAASGSTGGALQKRDAKRQIKPSKGDAAKGITQTSRQAKHRLHLLVQDVRALEPRGLSAVADKQQSSAWSLSSSAGGRFINHDPVFARDPATGDVVLIAATPHEIQVLSIETSLPLRTFPLKRGISIRSFCLDPTDSENLHIVCDNGLSVLWRWTGAELRHQALFPSDAQFVVGGLAVGQKHLVMYLRDTEGGTAIWTDEELYVSATHLHGMQVLSEGEYIVAHGPESVVVGKRKELDSNAANYVWVQIPMKTGVTCMDARVTHTGGTSKKDKRHAKVSLALGGKSQGEIYLYDDITSVFAQQGQVSLPAPRMLHWHREAVSAMKFSLDGSYLISGGKETVLVLWQLETGKKQFLPHLTSEIERIVVSPEGDRYAVHMGDNSIMVLSTSELKPVANFAGLQLACPVSGNELTSQDYKLTAAVLHPHHSDQLLIAVPATQPKTATEAAEARPFLQTFDLRAARHITRQALTRNNITDFTIGPEGTAVAPPNLIHIAVSHDGQWLATVDDWMPPPSDVAFLSDSADGVLEERLKRREVYLKIWHWDEAQCLWTLSTRVDAPHARAGKQTQGAGKVFFLVSDPVSAGFATVGEDGRVRIWKSKTRVRQSLAMTGGDGIELKEWVCRRTIELPKGGDERADSPAEAVNNDQQSLKACLAYSEDASLLAASFTTSTDATTLVHLIDASTGNIKATKSGIVNGSLEHLGFLDRYLIVVTQQMVYTWDLVTDHGVHRHLISEGMSQLSINSTDGTFAIVVGSEITVYQSAESHALYKGDCKKKVAATLVGKSSKGYRLLFEDATVRTLAPSGAALRRALPTTTAVEDAPLATLPAIEEAERAVAVEMTGMLALPPAESTTRGPVFEEAEDDRPVVRPEQLASIFDVGQSFALPPVRDMFEAVVGLYGRRPMVQAAA</sequence>
<evidence type="ECO:0000313" key="11">
    <source>
        <dbReference type="Proteomes" id="UP001310594"/>
    </source>
</evidence>
<dbReference type="GO" id="GO:0006364">
    <property type="term" value="P:rRNA processing"/>
    <property type="evidence" value="ECO:0007669"/>
    <property type="project" value="UniProtKB-KW"/>
</dbReference>
<dbReference type="SUPFAM" id="SSF50978">
    <property type="entry name" value="WD40 repeat-like"/>
    <property type="match status" value="1"/>
</dbReference>
<comment type="caution">
    <text evidence="10">The sequence shown here is derived from an EMBL/GenBank/DDBJ whole genome shotgun (WGS) entry which is preliminary data.</text>
</comment>
<keyword evidence="5" id="KW-0677">Repeat</keyword>
<dbReference type="Gene3D" id="2.130.10.10">
    <property type="entry name" value="YVTN repeat-like/Quinoprotein amine dehydrogenase"/>
    <property type="match status" value="2"/>
</dbReference>
<dbReference type="CDD" id="cd23952">
    <property type="entry name" value="Utp17_CTD"/>
    <property type="match status" value="1"/>
</dbReference>
<evidence type="ECO:0000256" key="4">
    <source>
        <dbReference type="ARBA" id="ARBA00022574"/>
    </source>
</evidence>
<dbReference type="Proteomes" id="UP001310594">
    <property type="component" value="Unassembled WGS sequence"/>
</dbReference>
<dbReference type="GO" id="GO:0003723">
    <property type="term" value="F:RNA binding"/>
    <property type="evidence" value="ECO:0007669"/>
    <property type="project" value="InterPro"/>
</dbReference>
<dbReference type="GO" id="GO:2000234">
    <property type="term" value="P:positive regulation of rRNA processing"/>
    <property type="evidence" value="ECO:0007669"/>
    <property type="project" value="TreeGrafter"/>
</dbReference>
<protein>
    <submittedName>
        <fullName evidence="10">NET1-associated nuclear protein 1</fullName>
    </submittedName>
</protein>
<dbReference type="SUPFAM" id="SSF50998">
    <property type="entry name" value="Quinoprotein alcohol dehydrogenase-like"/>
    <property type="match status" value="1"/>
</dbReference>